<keyword evidence="2" id="KW-1185">Reference proteome</keyword>
<sequence>MLIDLARSTFIGTNPISFIVPSYRHPNYPTNAYASYSCTSLWGSSSSKAYQDFTFLFPFYRWNYSCRCLLFLMNPASFELS</sequence>
<gene>
    <name evidence="1" type="ORF">AAHA92_15148</name>
</gene>
<accession>A0ABD1HHS7</accession>
<organism evidence="1 2">
    <name type="scientific">Salvia divinorum</name>
    <name type="common">Maria pastora</name>
    <name type="synonym">Diviner's sage</name>
    <dbReference type="NCBI Taxonomy" id="28513"/>
    <lineage>
        <taxon>Eukaryota</taxon>
        <taxon>Viridiplantae</taxon>
        <taxon>Streptophyta</taxon>
        <taxon>Embryophyta</taxon>
        <taxon>Tracheophyta</taxon>
        <taxon>Spermatophyta</taxon>
        <taxon>Magnoliopsida</taxon>
        <taxon>eudicotyledons</taxon>
        <taxon>Gunneridae</taxon>
        <taxon>Pentapetalae</taxon>
        <taxon>asterids</taxon>
        <taxon>lamiids</taxon>
        <taxon>Lamiales</taxon>
        <taxon>Lamiaceae</taxon>
        <taxon>Nepetoideae</taxon>
        <taxon>Mentheae</taxon>
        <taxon>Salviinae</taxon>
        <taxon>Salvia</taxon>
        <taxon>Salvia subgen. Calosphace</taxon>
    </lineage>
</organism>
<comment type="caution">
    <text evidence="1">The sequence shown here is derived from an EMBL/GenBank/DDBJ whole genome shotgun (WGS) entry which is preliminary data.</text>
</comment>
<name>A0ABD1HHS7_SALDI</name>
<proteinExistence type="predicted"/>
<dbReference type="EMBL" id="JBEAFC010000006">
    <property type="protein sequence ID" value="KAL1554604.1"/>
    <property type="molecule type" value="Genomic_DNA"/>
</dbReference>
<dbReference type="AlphaFoldDB" id="A0ABD1HHS7"/>
<reference evidence="1 2" key="1">
    <citation type="submission" date="2024-06" db="EMBL/GenBank/DDBJ databases">
        <title>A chromosome level genome sequence of Diviner's sage (Salvia divinorum).</title>
        <authorList>
            <person name="Ford S.A."/>
            <person name="Ro D.-K."/>
            <person name="Ness R.W."/>
            <person name="Phillips M.A."/>
        </authorList>
    </citation>
    <scope>NUCLEOTIDE SEQUENCE [LARGE SCALE GENOMIC DNA]</scope>
    <source>
        <strain evidence="1">SAF-2024a</strain>
        <tissue evidence="1">Leaf</tissue>
    </source>
</reference>
<evidence type="ECO:0000313" key="1">
    <source>
        <dbReference type="EMBL" id="KAL1554604.1"/>
    </source>
</evidence>
<dbReference type="Proteomes" id="UP001567538">
    <property type="component" value="Unassembled WGS sequence"/>
</dbReference>
<evidence type="ECO:0000313" key="2">
    <source>
        <dbReference type="Proteomes" id="UP001567538"/>
    </source>
</evidence>
<protein>
    <submittedName>
        <fullName evidence="1">Uncharacterized protein</fullName>
    </submittedName>
</protein>